<name>A0A0A2MV59_9FLAO</name>
<accession>A0A0A2MV59</accession>
<evidence type="ECO:0000313" key="2">
    <source>
        <dbReference type="Proteomes" id="UP000030149"/>
    </source>
</evidence>
<organism evidence="1 2">
    <name type="scientific">Flavobacterium enshiense DK69</name>
    <dbReference type="NCBI Taxonomy" id="1107311"/>
    <lineage>
        <taxon>Bacteria</taxon>
        <taxon>Pseudomonadati</taxon>
        <taxon>Bacteroidota</taxon>
        <taxon>Flavobacteriia</taxon>
        <taxon>Flavobacteriales</taxon>
        <taxon>Flavobacteriaceae</taxon>
        <taxon>Flavobacterium</taxon>
    </lineage>
</organism>
<reference evidence="2" key="1">
    <citation type="submission" date="2013-09" db="EMBL/GenBank/DDBJ databases">
        <authorList>
            <person name="Zeng Z."/>
            <person name="Chen C."/>
        </authorList>
    </citation>
    <scope>NUCLEOTIDE SEQUENCE [LARGE SCALE GENOMIC DNA]</scope>
    <source>
        <strain evidence="2">DK69</strain>
    </source>
</reference>
<comment type="caution">
    <text evidence="1">The sequence shown here is derived from an EMBL/GenBank/DDBJ whole genome shotgun (WGS) entry which is preliminary data.</text>
</comment>
<proteinExistence type="predicted"/>
<evidence type="ECO:0000313" key="1">
    <source>
        <dbReference type="EMBL" id="KGO95506.1"/>
    </source>
</evidence>
<dbReference type="EMBL" id="JRLZ01000010">
    <property type="protein sequence ID" value="KGO95506.1"/>
    <property type="molecule type" value="Genomic_DNA"/>
</dbReference>
<gene>
    <name evidence="1" type="ORF">Q767_11950</name>
</gene>
<dbReference type="AlphaFoldDB" id="A0A0A2MV59"/>
<protein>
    <submittedName>
        <fullName evidence="1">Uncharacterized protein</fullName>
    </submittedName>
</protein>
<keyword evidence="2" id="KW-1185">Reference proteome</keyword>
<dbReference type="Proteomes" id="UP000030149">
    <property type="component" value="Unassembled WGS sequence"/>
</dbReference>
<dbReference type="STRING" id="1107311.Q767_11950"/>
<reference evidence="1 2" key="2">
    <citation type="journal article" date="2015" name="Stand. Genomic Sci.">
        <title>High quality draft genomic sequence of Flavobacterium enshiense DK69(T) and comparison among Flavobacterium genomes.</title>
        <authorList>
            <person name="Zeng Z."/>
            <person name="Chen C."/>
            <person name="Du H."/>
            <person name="Wang G."/>
            <person name="Li M."/>
        </authorList>
    </citation>
    <scope>NUCLEOTIDE SEQUENCE [LARGE SCALE GENOMIC DNA]</scope>
    <source>
        <strain evidence="1 2">DK69</strain>
    </source>
</reference>
<sequence>MFCIRIKYCVYFPAKFQAEERVQSTSRKHNIKGQQIQKHAEAEMGTSQTENLKCHVNLQKNEYAFDF</sequence>
<dbReference type="PATRIC" id="fig|1107311.5.peg.918"/>